<evidence type="ECO:0008006" key="5">
    <source>
        <dbReference type="Google" id="ProtNLM"/>
    </source>
</evidence>
<dbReference type="EMBL" id="PFLI01000195">
    <property type="protein sequence ID" value="PIY71506.1"/>
    <property type="molecule type" value="Genomic_DNA"/>
</dbReference>
<protein>
    <recommendedName>
        <fullName evidence="5">Glycosyl transferase family 11</fullName>
    </recommendedName>
</protein>
<dbReference type="GO" id="GO:0008107">
    <property type="term" value="F:galactoside 2-alpha-L-fucosyltransferase activity"/>
    <property type="evidence" value="ECO:0007669"/>
    <property type="project" value="InterPro"/>
</dbReference>
<proteinExistence type="predicted"/>
<evidence type="ECO:0000313" key="3">
    <source>
        <dbReference type="EMBL" id="PIY71506.1"/>
    </source>
</evidence>
<name>A0A2M7QHQ2_9BACT</name>
<organism evidence="3 4">
    <name type="scientific">Candidatus Roizmanbacteria bacterium CG_4_10_14_0_8_um_filter_33_9</name>
    <dbReference type="NCBI Taxonomy" id="1974826"/>
    <lineage>
        <taxon>Bacteria</taxon>
        <taxon>Candidatus Roizmaniibacteriota</taxon>
    </lineage>
</organism>
<dbReference type="GO" id="GO:0016020">
    <property type="term" value="C:membrane"/>
    <property type="evidence" value="ECO:0007669"/>
    <property type="project" value="InterPro"/>
</dbReference>
<keyword evidence="1" id="KW-0328">Glycosyltransferase</keyword>
<evidence type="ECO:0000313" key="4">
    <source>
        <dbReference type="Proteomes" id="UP000229401"/>
    </source>
</evidence>
<dbReference type="PANTHER" id="PTHR11927">
    <property type="entry name" value="GALACTOSIDE 2-L-FUCOSYLTRANSFERASE"/>
    <property type="match status" value="1"/>
</dbReference>
<dbReference type="GO" id="GO:0005975">
    <property type="term" value="P:carbohydrate metabolic process"/>
    <property type="evidence" value="ECO:0007669"/>
    <property type="project" value="InterPro"/>
</dbReference>
<dbReference type="AlphaFoldDB" id="A0A2M7QHQ2"/>
<keyword evidence="2" id="KW-0808">Transferase</keyword>
<dbReference type="Pfam" id="PF01531">
    <property type="entry name" value="Glyco_transf_11"/>
    <property type="match status" value="1"/>
</dbReference>
<dbReference type="InterPro" id="IPR002516">
    <property type="entry name" value="Glyco_trans_11"/>
</dbReference>
<evidence type="ECO:0000256" key="1">
    <source>
        <dbReference type="ARBA" id="ARBA00022676"/>
    </source>
</evidence>
<accession>A0A2M7QHQ2</accession>
<dbReference type="PANTHER" id="PTHR11927:SF9">
    <property type="entry name" value="L-FUCOSYLTRANSFERASE"/>
    <property type="match status" value="1"/>
</dbReference>
<gene>
    <name evidence="3" type="ORF">COY87_05840</name>
</gene>
<dbReference type="Proteomes" id="UP000229401">
    <property type="component" value="Unassembled WGS sequence"/>
</dbReference>
<reference evidence="4" key="1">
    <citation type="submission" date="2017-09" db="EMBL/GenBank/DDBJ databases">
        <title>Depth-based differentiation of microbial function through sediment-hosted aquifers and enrichment of novel symbionts in the deep terrestrial subsurface.</title>
        <authorList>
            <person name="Probst A.J."/>
            <person name="Ladd B."/>
            <person name="Jarett J.K."/>
            <person name="Geller-Mcgrath D.E."/>
            <person name="Sieber C.M.K."/>
            <person name="Emerson J.B."/>
            <person name="Anantharaman K."/>
            <person name="Thomas B.C."/>
            <person name="Malmstrom R."/>
            <person name="Stieglmeier M."/>
            <person name="Klingl A."/>
            <person name="Woyke T."/>
            <person name="Ryan C.M."/>
            <person name="Banfield J.F."/>
        </authorList>
    </citation>
    <scope>NUCLEOTIDE SEQUENCE [LARGE SCALE GENOMIC DNA]</scope>
</reference>
<evidence type="ECO:0000256" key="2">
    <source>
        <dbReference type="ARBA" id="ARBA00022679"/>
    </source>
</evidence>
<comment type="caution">
    <text evidence="3">The sequence shown here is derived from an EMBL/GenBank/DDBJ whole genome shotgun (WGS) entry which is preliminary data.</text>
</comment>
<sequence>MKKVFIVGHNLGRLANQLWQYISVYAFCLEHHYQCVNVSFFEYESYFDKLPKSHIARLLGKINKIFLLLSKKYGRYVGYMVLFLYSKLEYIYYQKKAFCFSDWLYRNPTGINKYRNAIIKAFQPSDLIWNKINSEIATIYNTYSNIIGVHIRKGDYQSPAWKKLYFKDNEVYIILKKYLDEFNLNKKNTCFLICSDGTIDTSQFIDLSVIVSKGSPIEDLFKLSLTDIIIGSDSTFGAFASYYGNIPYIVFNKKMDWNYYKDKKTYFENKYNTTVHYRSAK</sequence>